<feature type="transmembrane region" description="Helical" evidence="2">
    <location>
        <begin position="165"/>
        <end position="183"/>
    </location>
</feature>
<keyword evidence="2" id="KW-0472">Membrane</keyword>
<dbReference type="PANTHER" id="PTHR44360">
    <property type="entry name" value="DNAJ HOMOLOG SUBFAMILY B MEMBER 9"/>
    <property type="match status" value="1"/>
</dbReference>
<accession>A0A9P8IEJ1</accession>
<name>A0A9P8IEJ1_MORAP</name>
<keyword evidence="2" id="KW-0812">Transmembrane</keyword>
<comment type="caution">
    <text evidence="4">The sequence shown here is derived from an EMBL/GenBank/DDBJ whole genome shotgun (WGS) entry which is preliminary data.</text>
</comment>
<protein>
    <recommendedName>
        <fullName evidence="3">J domain-containing protein</fullName>
    </recommendedName>
</protein>
<proteinExistence type="predicted"/>
<organism evidence="4 5">
    <name type="scientific">Mortierella alpina</name>
    <name type="common">Oleaginous fungus</name>
    <name type="synonym">Mortierella renispora</name>
    <dbReference type="NCBI Taxonomy" id="64518"/>
    <lineage>
        <taxon>Eukaryota</taxon>
        <taxon>Fungi</taxon>
        <taxon>Fungi incertae sedis</taxon>
        <taxon>Mucoromycota</taxon>
        <taxon>Mortierellomycotina</taxon>
        <taxon>Mortierellomycetes</taxon>
        <taxon>Mortierellales</taxon>
        <taxon>Mortierellaceae</taxon>
        <taxon>Mortierella</taxon>
    </lineage>
</organism>
<dbReference type="EMBL" id="JAIFTL010000005">
    <property type="protein sequence ID" value="KAG9327361.1"/>
    <property type="molecule type" value="Genomic_DNA"/>
</dbReference>
<feature type="domain" description="J" evidence="3">
    <location>
        <begin position="78"/>
        <end position="142"/>
    </location>
</feature>
<evidence type="ECO:0000256" key="2">
    <source>
        <dbReference type="SAM" id="Phobius"/>
    </source>
</evidence>
<dbReference type="InterPro" id="IPR036869">
    <property type="entry name" value="J_dom_sf"/>
</dbReference>
<dbReference type="PANTHER" id="PTHR44360:SF1">
    <property type="entry name" value="DNAJ HOMOLOG SUBFAMILY B MEMBER 9"/>
    <property type="match status" value="1"/>
</dbReference>
<dbReference type="GO" id="GO:0051087">
    <property type="term" value="F:protein-folding chaperone binding"/>
    <property type="evidence" value="ECO:0007669"/>
    <property type="project" value="TreeGrafter"/>
</dbReference>
<dbReference type="SMART" id="SM00271">
    <property type="entry name" value="DnaJ"/>
    <property type="match status" value="1"/>
</dbReference>
<feature type="transmembrane region" description="Helical" evidence="2">
    <location>
        <begin position="52"/>
        <end position="68"/>
    </location>
</feature>
<dbReference type="InterPro" id="IPR018253">
    <property type="entry name" value="DnaJ_domain_CS"/>
</dbReference>
<reference evidence="4" key="1">
    <citation type="submission" date="2021-07" db="EMBL/GenBank/DDBJ databases">
        <title>Draft genome of Mortierella alpina, strain LL118, isolated from an aspen leaf litter sample.</title>
        <authorList>
            <person name="Yang S."/>
            <person name="Vinatzer B.A."/>
        </authorList>
    </citation>
    <scope>NUCLEOTIDE SEQUENCE</scope>
    <source>
        <strain evidence="4">LL118</strain>
    </source>
</reference>
<dbReference type="SUPFAM" id="SSF46565">
    <property type="entry name" value="Chaperone J-domain"/>
    <property type="match status" value="1"/>
</dbReference>
<keyword evidence="1" id="KW-0143">Chaperone</keyword>
<dbReference type="GO" id="GO:0036503">
    <property type="term" value="P:ERAD pathway"/>
    <property type="evidence" value="ECO:0007669"/>
    <property type="project" value="TreeGrafter"/>
</dbReference>
<dbReference type="InterPro" id="IPR001623">
    <property type="entry name" value="DnaJ_domain"/>
</dbReference>
<sequence>MVYQETFAGIVGWTVVPNFVTNTLHSLWYSFRYSTKSAAIPPRGSAKHTRDRNWILCGVVLVYLVYLIRNVDRALEPSHYDVLDLGFHSFTQKQLKTNFRKASLQYHPDKAGDTGADVFVRIRAAHEVLSDPTLRQAYDWFGPASFKCTTCQTTKDYLRNGINEIFVMYGTTAAVLMLMGWAGRATYGRYWRYTLLAAIGLLELSMVQNTSPNRILGWLMPHRVTFEQIVLLRQIYLSTAIAIPQIGPILWPSNNRQPKISGSSKEWLKRLEDLTIASNDQFLTETKWTMEALTGSQDLEVQLREQFSRLFLECRLHQDQHLGSIKTSIVSRMVADKA</sequence>
<dbReference type="GO" id="GO:0005783">
    <property type="term" value="C:endoplasmic reticulum"/>
    <property type="evidence" value="ECO:0007669"/>
    <property type="project" value="TreeGrafter"/>
</dbReference>
<evidence type="ECO:0000313" key="5">
    <source>
        <dbReference type="Proteomes" id="UP000717515"/>
    </source>
</evidence>
<dbReference type="Proteomes" id="UP000717515">
    <property type="component" value="Unassembled WGS sequence"/>
</dbReference>
<evidence type="ECO:0000313" key="4">
    <source>
        <dbReference type="EMBL" id="KAG9327361.1"/>
    </source>
</evidence>
<dbReference type="PROSITE" id="PS50076">
    <property type="entry name" value="DNAJ_2"/>
    <property type="match status" value="1"/>
</dbReference>
<dbReference type="InterPro" id="IPR051948">
    <property type="entry name" value="Hsp70_co-chaperone_J-domain"/>
</dbReference>
<dbReference type="Gene3D" id="1.10.287.110">
    <property type="entry name" value="DnaJ domain"/>
    <property type="match status" value="1"/>
</dbReference>
<evidence type="ECO:0000256" key="1">
    <source>
        <dbReference type="ARBA" id="ARBA00023186"/>
    </source>
</evidence>
<dbReference type="PROSITE" id="PS00636">
    <property type="entry name" value="DNAJ_1"/>
    <property type="match status" value="1"/>
</dbReference>
<dbReference type="Pfam" id="PF00226">
    <property type="entry name" value="DnaJ"/>
    <property type="match status" value="1"/>
</dbReference>
<gene>
    <name evidence="4" type="ORF">KVV02_005937</name>
</gene>
<dbReference type="AlphaFoldDB" id="A0A9P8IEJ1"/>
<keyword evidence="2" id="KW-1133">Transmembrane helix</keyword>
<evidence type="ECO:0000259" key="3">
    <source>
        <dbReference type="PROSITE" id="PS50076"/>
    </source>
</evidence>
<feature type="transmembrane region" description="Helical" evidence="2">
    <location>
        <begin position="6"/>
        <end position="31"/>
    </location>
</feature>
<dbReference type="CDD" id="cd06257">
    <property type="entry name" value="DnaJ"/>
    <property type="match status" value="1"/>
</dbReference>
<dbReference type="GO" id="GO:0051787">
    <property type="term" value="F:misfolded protein binding"/>
    <property type="evidence" value="ECO:0007669"/>
    <property type="project" value="TreeGrafter"/>
</dbReference>